<dbReference type="Pfam" id="PF13450">
    <property type="entry name" value="NAD_binding_8"/>
    <property type="match status" value="1"/>
</dbReference>
<sequence length="345" mass="37371">MTRTIAVVGAGVAGVGVADACRDEAAEVTLFDKARGISGRAATRRRNGCRYDHGANYIKPGGDDWVEGVLAELGSDGLADIELPVWTHDADGVIAEGRAGDGPKWTYARGITQFAKRVRKRGGASVHTETRIESIARGSDGGWTLTDTDGETYGPFDELVLTPPAPQTADLLAATDWDDDRLARLHAAVDAVEFRTIRTVLLHYPFELDRPWYALVNPDRDHPVGWLSREACKPDHVPDGEGLLVAQMAPDWSVEHYDEPLDSAADAVASLVAALLDDDRLTEPDWVDDQGWRYALPDSSIDADDARCAEDAGLYVAGDWVAGEGRVHLAFENGRTVGQRITGQE</sequence>
<name>A0A1G9X0G9_9EURY</name>
<dbReference type="PANTHER" id="PTHR16128:SF5">
    <property type="entry name" value="FAD_NAD(P)-BINDING OXIDOREDUCTASE FAMILY PROTEIN"/>
    <property type="match status" value="1"/>
</dbReference>
<dbReference type="InterPro" id="IPR036188">
    <property type="entry name" value="FAD/NAD-bd_sf"/>
</dbReference>
<dbReference type="SUPFAM" id="SSF51905">
    <property type="entry name" value="FAD/NAD(P)-binding domain"/>
    <property type="match status" value="1"/>
</dbReference>
<protein>
    <recommendedName>
        <fullName evidence="1">Amine oxidase domain-containing protein</fullName>
    </recommendedName>
</protein>
<dbReference type="AlphaFoldDB" id="A0A1G9X0G9"/>
<organism evidence="2 3">
    <name type="scientific">Haloarchaeobius iranensis</name>
    <dbReference type="NCBI Taxonomy" id="996166"/>
    <lineage>
        <taxon>Archaea</taxon>
        <taxon>Methanobacteriati</taxon>
        <taxon>Methanobacteriota</taxon>
        <taxon>Stenosarchaea group</taxon>
        <taxon>Halobacteria</taxon>
        <taxon>Halobacteriales</taxon>
        <taxon>Halorubellaceae</taxon>
        <taxon>Haloarchaeobius</taxon>
    </lineage>
</organism>
<dbReference type="Gene3D" id="3.50.50.60">
    <property type="entry name" value="FAD/NAD(P)-binding domain"/>
    <property type="match status" value="1"/>
</dbReference>
<dbReference type="PANTHER" id="PTHR16128">
    <property type="entry name" value="FAD/NAD(P)-BINDING OXIDOREDUCTASE FAMILY PROTEIN"/>
    <property type="match status" value="1"/>
</dbReference>
<dbReference type="OrthoDB" id="203052at2157"/>
<dbReference type="Gene3D" id="3.90.660.10">
    <property type="match status" value="1"/>
</dbReference>
<evidence type="ECO:0000313" key="2">
    <source>
        <dbReference type="EMBL" id="SDM90197.1"/>
    </source>
</evidence>
<proteinExistence type="predicted"/>
<dbReference type="EMBL" id="FNIA01000009">
    <property type="protein sequence ID" value="SDM90197.1"/>
    <property type="molecule type" value="Genomic_DNA"/>
</dbReference>
<gene>
    <name evidence="2" type="ORF">SAMN05192554_10983</name>
</gene>
<feature type="domain" description="Amine oxidase" evidence="1">
    <location>
        <begin position="101"/>
        <end position="341"/>
    </location>
</feature>
<dbReference type="Proteomes" id="UP000199370">
    <property type="component" value="Unassembled WGS sequence"/>
</dbReference>
<evidence type="ECO:0000313" key="3">
    <source>
        <dbReference type="Proteomes" id="UP000199370"/>
    </source>
</evidence>
<dbReference type="GO" id="GO:0016491">
    <property type="term" value="F:oxidoreductase activity"/>
    <property type="evidence" value="ECO:0007669"/>
    <property type="project" value="InterPro"/>
</dbReference>
<dbReference type="InterPro" id="IPR002937">
    <property type="entry name" value="Amino_oxidase"/>
</dbReference>
<dbReference type="RefSeq" id="WP_089733316.1">
    <property type="nucleotide sequence ID" value="NZ_FNIA01000009.1"/>
</dbReference>
<reference evidence="2 3" key="1">
    <citation type="submission" date="2016-10" db="EMBL/GenBank/DDBJ databases">
        <authorList>
            <person name="de Groot N.N."/>
        </authorList>
    </citation>
    <scope>NUCLEOTIDE SEQUENCE [LARGE SCALE GENOMIC DNA]</scope>
    <source>
        <strain evidence="3">EB21,IBRC-M 10013,KCTC 4048</strain>
    </source>
</reference>
<accession>A0A1G9X0G9</accession>
<dbReference type="STRING" id="996166.SAMN05192554_10983"/>
<evidence type="ECO:0000259" key="1">
    <source>
        <dbReference type="Pfam" id="PF01593"/>
    </source>
</evidence>
<keyword evidence="3" id="KW-1185">Reference proteome</keyword>
<dbReference type="Pfam" id="PF01593">
    <property type="entry name" value="Amino_oxidase"/>
    <property type="match status" value="1"/>
</dbReference>